<accession>A0A9N9IK26</accession>
<gene>
    <name evidence="2" type="ORF">AMORRO_LOCUS14515</name>
</gene>
<keyword evidence="3" id="KW-1185">Reference proteome</keyword>
<evidence type="ECO:0000256" key="1">
    <source>
        <dbReference type="SAM" id="MobiDB-lite"/>
    </source>
</evidence>
<feature type="region of interest" description="Disordered" evidence="1">
    <location>
        <begin position="1"/>
        <end position="47"/>
    </location>
</feature>
<name>A0A9N9IK26_9GLOM</name>
<protein>
    <submittedName>
        <fullName evidence="2">12473_t:CDS:1</fullName>
    </submittedName>
</protein>
<sequence>MGAKLDREGMNNTTRDLGTRRSERRAKRRNKECEPLNWAGTTQNLRP</sequence>
<feature type="non-terminal residue" evidence="2">
    <location>
        <position position="47"/>
    </location>
</feature>
<dbReference type="EMBL" id="CAJVPV010029157">
    <property type="protein sequence ID" value="CAG8738009.1"/>
    <property type="molecule type" value="Genomic_DNA"/>
</dbReference>
<proteinExistence type="predicted"/>
<organism evidence="2 3">
    <name type="scientific">Acaulospora morrowiae</name>
    <dbReference type="NCBI Taxonomy" id="94023"/>
    <lineage>
        <taxon>Eukaryota</taxon>
        <taxon>Fungi</taxon>
        <taxon>Fungi incertae sedis</taxon>
        <taxon>Mucoromycota</taxon>
        <taxon>Glomeromycotina</taxon>
        <taxon>Glomeromycetes</taxon>
        <taxon>Diversisporales</taxon>
        <taxon>Acaulosporaceae</taxon>
        <taxon>Acaulospora</taxon>
    </lineage>
</organism>
<reference evidence="2" key="1">
    <citation type="submission" date="2021-06" db="EMBL/GenBank/DDBJ databases">
        <authorList>
            <person name="Kallberg Y."/>
            <person name="Tangrot J."/>
            <person name="Rosling A."/>
        </authorList>
    </citation>
    <scope>NUCLEOTIDE SEQUENCE</scope>
    <source>
        <strain evidence="2">CL551</strain>
    </source>
</reference>
<comment type="caution">
    <text evidence="2">The sequence shown here is derived from an EMBL/GenBank/DDBJ whole genome shotgun (WGS) entry which is preliminary data.</text>
</comment>
<dbReference type="Proteomes" id="UP000789342">
    <property type="component" value="Unassembled WGS sequence"/>
</dbReference>
<evidence type="ECO:0000313" key="3">
    <source>
        <dbReference type="Proteomes" id="UP000789342"/>
    </source>
</evidence>
<evidence type="ECO:0000313" key="2">
    <source>
        <dbReference type="EMBL" id="CAG8738009.1"/>
    </source>
</evidence>
<dbReference type="AlphaFoldDB" id="A0A9N9IK26"/>